<reference evidence="6 7" key="1">
    <citation type="journal article" date="2012" name="Genome Biol.">
        <title>Genome and low-iron response of an oceanic diatom adapted to chronic iron limitation.</title>
        <authorList>
            <person name="Lommer M."/>
            <person name="Specht M."/>
            <person name="Roy A.S."/>
            <person name="Kraemer L."/>
            <person name="Andreson R."/>
            <person name="Gutowska M.A."/>
            <person name="Wolf J."/>
            <person name="Bergner S.V."/>
            <person name="Schilhabel M.B."/>
            <person name="Klostermeier U.C."/>
            <person name="Beiko R.G."/>
            <person name="Rosenstiel P."/>
            <person name="Hippler M."/>
            <person name="Laroche J."/>
        </authorList>
    </citation>
    <scope>NUCLEOTIDE SEQUENCE [LARGE SCALE GENOMIC DNA]</scope>
    <source>
        <strain evidence="6 7">CCMP1005</strain>
    </source>
</reference>
<dbReference type="PANTHER" id="PTHR13768">
    <property type="entry name" value="SOLUBLE NSF ATTACHMENT PROTEIN SNAP"/>
    <property type="match status" value="1"/>
</dbReference>
<comment type="function">
    <text evidence="4">Required for vesicular transport between the endoplasmic reticulum and the Golgi apparatus.</text>
</comment>
<comment type="caution">
    <text evidence="6">The sequence shown here is derived from an EMBL/GenBank/DDBJ whole genome shotgun (WGS) entry which is preliminary data.</text>
</comment>
<dbReference type="SUPFAM" id="SSF48452">
    <property type="entry name" value="TPR-like"/>
    <property type="match status" value="1"/>
</dbReference>
<sequence length="281" mass="30232">MSALSASQRKKGDAFLAEAESTVKKSTWFASSTERKYEDAAECYVKAANAYKVGGLNDEAGSAYQQAAELYKDKLKSLSEASKALSDAGGCLQKTNPAEAIGCYRTAVTLLCDAGRLNQAAKLSKQIAEIFESDGVDNEEDGKDAVTAAIASYQQAAELFDMEQAKSQSSSCLQKVAELSSGALDPPELLRAAEIYESLGRSCLDLDYTFADSREGKFARNLVECVEQFDPEGFATACFEYDRISKLDPWKTSMLVKVKRSIEDGSGDGGLGGDDDDIDLT</sequence>
<protein>
    <recommendedName>
        <fullName evidence="8">Alpha-soluble NSF attachment protein</fullName>
    </recommendedName>
</protein>
<dbReference type="Gene3D" id="1.25.40.10">
    <property type="entry name" value="Tetratricopeptide repeat domain"/>
    <property type="match status" value="2"/>
</dbReference>
<name>K0SFJ0_THAOC</name>
<comment type="similarity">
    <text evidence="1 4">Belongs to the SNAP family.</text>
</comment>
<proteinExistence type="inferred from homology"/>
<dbReference type="GO" id="GO:0035494">
    <property type="term" value="P:SNARE complex disassembly"/>
    <property type="evidence" value="ECO:0007669"/>
    <property type="project" value="TreeGrafter"/>
</dbReference>
<dbReference type="PANTHER" id="PTHR13768:SF8">
    <property type="entry name" value="ALPHA-SOLUBLE NSF ATTACHMENT PROTEIN"/>
    <property type="match status" value="1"/>
</dbReference>
<evidence type="ECO:0000313" key="6">
    <source>
        <dbReference type="EMBL" id="EJK63739.1"/>
    </source>
</evidence>
<dbReference type="OMA" id="TEIRACK"/>
<dbReference type="InterPro" id="IPR000744">
    <property type="entry name" value="NSF_attach"/>
</dbReference>
<keyword evidence="4" id="KW-0472">Membrane</keyword>
<keyword evidence="4" id="KW-0931">ER-Golgi transport</keyword>
<feature type="region of interest" description="Disordered" evidence="5">
    <location>
        <begin position="262"/>
        <end position="281"/>
    </location>
</feature>
<dbReference type="AlphaFoldDB" id="K0SFJ0"/>
<keyword evidence="2 4" id="KW-0813">Transport</keyword>
<organism evidence="6 7">
    <name type="scientific">Thalassiosira oceanica</name>
    <name type="common">Marine diatom</name>
    <dbReference type="NCBI Taxonomy" id="159749"/>
    <lineage>
        <taxon>Eukaryota</taxon>
        <taxon>Sar</taxon>
        <taxon>Stramenopiles</taxon>
        <taxon>Ochrophyta</taxon>
        <taxon>Bacillariophyta</taxon>
        <taxon>Coscinodiscophyceae</taxon>
        <taxon>Thalassiosirophycidae</taxon>
        <taxon>Thalassiosirales</taxon>
        <taxon>Thalassiosiraceae</taxon>
        <taxon>Thalassiosira</taxon>
    </lineage>
</organism>
<accession>K0SFJ0</accession>
<dbReference type="CDD" id="cd15832">
    <property type="entry name" value="SNAP"/>
    <property type="match status" value="1"/>
</dbReference>
<dbReference type="InterPro" id="IPR011990">
    <property type="entry name" value="TPR-like_helical_dom_sf"/>
</dbReference>
<dbReference type="GO" id="GO:0019905">
    <property type="term" value="F:syntaxin binding"/>
    <property type="evidence" value="ECO:0007669"/>
    <property type="project" value="TreeGrafter"/>
</dbReference>
<comment type="subcellular location">
    <subcellularLocation>
        <location evidence="4">Membrane</location>
        <topology evidence="4">Peripheral membrane protein</topology>
    </subcellularLocation>
</comment>
<dbReference type="OrthoDB" id="9984275at2759"/>
<dbReference type="GO" id="GO:0006886">
    <property type="term" value="P:intracellular protein transport"/>
    <property type="evidence" value="ECO:0007669"/>
    <property type="project" value="UniProtKB-UniRule"/>
</dbReference>
<evidence type="ECO:0008006" key="8">
    <source>
        <dbReference type="Google" id="ProtNLM"/>
    </source>
</evidence>
<gene>
    <name evidence="6" type="ORF">THAOC_15586</name>
</gene>
<dbReference type="EMBL" id="AGNL01018037">
    <property type="protein sequence ID" value="EJK63739.1"/>
    <property type="molecule type" value="Genomic_DNA"/>
</dbReference>
<dbReference type="GO" id="GO:0005774">
    <property type="term" value="C:vacuolar membrane"/>
    <property type="evidence" value="ECO:0007669"/>
    <property type="project" value="TreeGrafter"/>
</dbReference>
<dbReference type="Pfam" id="PF14938">
    <property type="entry name" value="SNAP"/>
    <property type="match status" value="1"/>
</dbReference>
<dbReference type="GO" id="GO:0005483">
    <property type="term" value="F:soluble NSF attachment protein activity"/>
    <property type="evidence" value="ECO:0007669"/>
    <property type="project" value="TreeGrafter"/>
</dbReference>
<dbReference type="Proteomes" id="UP000266841">
    <property type="component" value="Unassembled WGS sequence"/>
</dbReference>
<evidence type="ECO:0000256" key="5">
    <source>
        <dbReference type="SAM" id="MobiDB-lite"/>
    </source>
</evidence>
<dbReference type="GO" id="GO:0031201">
    <property type="term" value="C:SNARE complex"/>
    <property type="evidence" value="ECO:0007669"/>
    <property type="project" value="TreeGrafter"/>
</dbReference>
<dbReference type="eggNOG" id="KOG1586">
    <property type="taxonomic scope" value="Eukaryota"/>
</dbReference>
<dbReference type="PRINTS" id="PR00448">
    <property type="entry name" value="NSFATTACHMNT"/>
</dbReference>
<evidence type="ECO:0000256" key="1">
    <source>
        <dbReference type="ARBA" id="ARBA00010050"/>
    </source>
</evidence>
<evidence type="ECO:0000313" key="7">
    <source>
        <dbReference type="Proteomes" id="UP000266841"/>
    </source>
</evidence>
<evidence type="ECO:0000256" key="4">
    <source>
        <dbReference type="RuleBase" id="RU367013"/>
    </source>
</evidence>
<evidence type="ECO:0000256" key="2">
    <source>
        <dbReference type="ARBA" id="ARBA00022448"/>
    </source>
</evidence>
<evidence type="ECO:0000256" key="3">
    <source>
        <dbReference type="ARBA" id="ARBA00022927"/>
    </source>
</evidence>
<keyword evidence="3 4" id="KW-0653">Protein transport</keyword>
<keyword evidence="7" id="KW-1185">Reference proteome</keyword>